<sequence>MFTSSIPKFGTRPSGFVGSVRPISANGTKIQLSDGTDCLDGVAGNWNVPLGYGHQGVADAVHQALMEASYLPDVDGGHTWLDRADKMLLEVAGPGRFTRVMHSTSGSASLEAVIKVAREYHALRGERRRNIVVSLQGSNHGTTLGAMSLSAQNLGQADLGVDMRAVRHLDQRRPQELKQLLELEGDRIAAFVLEPVQGAGTRVLEEEFLNTVLEGRAEYGYLVAADEVATGFGRTGPMFASQRWSQNVDLLVTAKGLTNGTQAASAVLLSPKVTRVINEADFLLRHKETQAGTPASCAAIMATISAFHDEDVLGQAAAVAYQLDERLHEITSVVPGTGLTGTGCFRSLTLPGMNAAGVRHLVERCLYGGAVVHPGPNCIQLAPALVYGREDLDRLMDRVHHAVVEMTGSHRVVAA</sequence>
<keyword evidence="4" id="KW-0032">Aminotransferase</keyword>
<dbReference type="InterPro" id="IPR015422">
    <property type="entry name" value="PyrdxlP-dep_Trfase_small"/>
</dbReference>
<dbReference type="Pfam" id="PF00202">
    <property type="entry name" value="Aminotran_3"/>
    <property type="match status" value="1"/>
</dbReference>
<evidence type="ECO:0000256" key="3">
    <source>
        <dbReference type="RuleBase" id="RU003560"/>
    </source>
</evidence>
<dbReference type="InterPro" id="IPR049704">
    <property type="entry name" value="Aminotrans_3_PPA_site"/>
</dbReference>
<gene>
    <name evidence="4" type="primary">patA</name>
    <name evidence="4" type="ORF">NCTC11535_02148</name>
</gene>
<evidence type="ECO:0000313" key="4">
    <source>
        <dbReference type="EMBL" id="SPT54431.1"/>
    </source>
</evidence>
<evidence type="ECO:0000256" key="1">
    <source>
        <dbReference type="ARBA" id="ARBA00008954"/>
    </source>
</evidence>
<dbReference type="EC" id="2.6.1.82" evidence="4"/>
<dbReference type="GO" id="GO:0033094">
    <property type="term" value="F:putrescine--2-oxoglutarate transaminase activity"/>
    <property type="evidence" value="ECO:0007669"/>
    <property type="project" value="UniProtKB-EC"/>
</dbReference>
<protein>
    <submittedName>
        <fullName evidence="4">Putrescine aminotransferase</fullName>
        <ecNumber evidence="4">2.6.1.82</ecNumber>
    </submittedName>
</protein>
<dbReference type="Gene3D" id="3.40.640.10">
    <property type="entry name" value="Type I PLP-dependent aspartate aminotransferase-like (Major domain)"/>
    <property type="match status" value="1"/>
</dbReference>
<organism evidence="4 5">
    <name type="scientific">Actinomyces bovis</name>
    <dbReference type="NCBI Taxonomy" id="1658"/>
    <lineage>
        <taxon>Bacteria</taxon>
        <taxon>Bacillati</taxon>
        <taxon>Actinomycetota</taxon>
        <taxon>Actinomycetes</taxon>
        <taxon>Actinomycetales</taxon>
        <taxon>Actinomycetaceae</taxon>
        <taxon>Actinomyces</taxon>
    </lineage>
</organism>
<keyword evidence="4" id="KW-0808">Transferase</keyword>
<dbReference type="EMBL" id="UAPQ01000011">
    <property type="protein sequence ID" value="SPT54431.1"/>
    <property type="molecule type" value="Genomic_DNA"/>
</dbReference>
<dbReference type="PROSITE" id="PS00600">
    <property type="entry name" value="AA_TRANSFER_CLASS_3"/>
    <property type="match status" value="1"/>
</dbReference>
<dbReference type="Gene3D" id="3.90.1150.10">
    <property type="entry name" value="Aspartate Aminotransferase, domain 1"/>
    <property type="match status" value="1"/>
</dbReference>
<dbReference type="SUPFAM" id="SSF53383">
    <property type="entry name" value="PLP-dependent transferases"/>
    <property type="match status" value="1"/>
</dbReference>
<accession>A0ABY1VQN3</accession>
<evidence type="ECO:0000313" key="5">
    <source>
        <dbReference type="Proteomes" id="UP000250006"/>
    </source>
</evidence>
<dbReference type="InterPro" id="IPR015421">
    <property type="entry name" value="PyrdxlP-dep_Trfase_major"/>
</dbReference>
<keyword evidence="5" id="KW-1185">Reference proteome</keyword>
<dbReference type="PANTHER" id="PTHR43094">
    <property type="entry name" value="AMINOTRANSFERASE"/>
    <property type="match status" value="1"/>
</dbReference>
<name>A0ABY1VQN3_9ACTO</name>
<comment type="similarity">
    <text evidence="1 3">Belongs to the class-III pyridoxal-phosphate-dependent aminotransferase family.</text>
</comment>
<evidence type="ECO:0000256" key="2">
    <source>
        <dbReference type="ARBA" id="ARBA00022898"/>
    </source>
</evidence>
<dbReference type="RefSeq" id="WP_111837322.1">
    <property type="nucleotide sequence ID" value="NZ_UAPQ01000011.1"/>
</dbReference>
<dbReference type="InterPro" id="IPR005814">
    <property type="entry name" value="Aminotrans_3"/>
</dbReference>
<dbReference type="PIRSF" id="PIRSF000521">
    <property type="entry name" value="Transaminase_4ab_Lys_Orn"/>
    <property type="match status" value="1"/>
</dbReference>
<proteinExistence type="inferred from homology"/>
<comment type="caution">
    <text evidence="4">The sequence shown here is derived from an EMBL/GenBank/DDBJ whole genome shotgun (WGS) entry which is preliminary data.</text>
</comment>
<reference evidence="4 5" key="1">
    <citation type="submission" date="2018-06" db="EMBL/GenBank/DDBJ databases">
        <authorList>
            <consortium name="Pathogen Informatics"/>
            <person name="Doyle S."/>
        </authorList>
    </citation>
    <scope>NUCLEOTIDE SEQUENCE [LARGE SCALE GENOMIC DNA]</scope>
    <source>
        <strain evidence="4 5">NCTC11535</strain>
    </source>
</reference>
<keyword evidence="2 3" id="KW-0663">Pyridoxal phosphate</keyword>
<dbReference type="Proteomes" id="UP000250006">
    <property type="component" value="Unassembled WGS sequence"/>
</dbReference>
<dbReference type="PANTHER" id="PTHR43094:SF1">
    <property type="entry name" value="AMINOTRANSFERASE CLASS-III"/>
    <property type="match status" value="1"/>
</dbReference>
<dbReference type="InterPro" id="IPR015424">
    <property type="entry name" value="PyrdxlP-dep_Trfase"/>
</dbReference>